<organism evidence="1 2">
    <name type="scientific">Lentinula edodes</name>
    <name type="common">Shiitake mushroom</name>
    <name type="synonym">Lentinus edodes</name>
    <dbReference type="NCBI Taxonomy" id="5353"/>
    <lineage>
        <taxon>Eukaryota</taxon>
        <taxon>Fungi</taxon>
        <taxon>Dikarya</taxon>
        <taxon>Basidiomycota</taxon>
        <taxon>Agaricomycotina</taxon>
        <taxon>Agaricomycetes</taxon>
        <taxon>Agaricomycetidae</taxon>
        <taxon>Agaricales</taxon>
        <taxon>Marasmiineae</taxon>
        <taxon>Omphalotaceae</taxon>
        <taxon>Lentinula</taxon>
    </lineage>
</organism>
<dbReference type="Proteomes" id="UP000188533">
    <property type="component" value="Unassembled WGS sequence"/>
</dbReference>
<name>A0A1Q3ECA6_LENED</name>
<dbReference type="EMBL" id="BDGU01000213">
    <property type="protein sequence ID" value="GAW04840.1"/>
    <property type="molecule type" value="Genomic_DNA"/>
</dbReference>
<sequence>MRMSQNNAEYLNYSWRQFCNGSAFAPVFINASKLLVSWICYSLRHIHILEQLYSNLRLQKTNNLKIQKAAYFQLLSR</sequence>
<proteinExistence type="predicted"/>
<dbReference type="AlphaFoldDB" id="A0A1Q3ECA6"/>
<accession>A0A1Q3ECA6</accession>
<evidence type="ECO:0000313" key="2">
    <source>
        <dbReference type="Proteomes" id="UP000188533"/>
    </source>
</evidence>
<protein>
    <submittedName>
        <fullName evidence="1">Uncharacterized protein</fullName>
    </submittedName>
</protein>
<gene>
    <name evidence="1" type="ORF">LENED_006655</name>
</gene>
<reference evidence="1 2" key="2">
    <citation type="submission" date="2017-02" db="EMBL/GenBank/DDBJ databases">
        <title>A genome survey and senescence transcriptome analysis in Lentinula edodes.</title>
        <authorList>
            <person name="Sakamoto Y."/>
            <person name="Nakade K."/>
            <person name="Sato S."/>
            <person name="Yoshida Y."/>
            <person name="Miyazaki K."/>
            <person name="Natsume S."/>
            <person name="Konno N."/>
        </authorList>
    </citation>
    <scope>NUCLEOTIDE SEQUENCE [LARGE SCALE GENOMIC DNA]</scope>
    <source>
        <strain evidence="1 2">NBRC 111202</strain>
    </source>
</reference>
<keyword evidence="2" id="KW-1185">Reference proteome</keyword>
<reference evidence="1 2" key="1">
    <citation type="submission" date="2016-08" db="EMBL/GenBank/DDBJ databases">
        <authorList>
            <consortium name="Lentinula edodes genome sequencing consortium"/>
            <person name="Sakamoto Y."/>
            <person name="Nakade K."/>
            <person name="Sato S."/>
            <person name="Yoshida Y."/>
            <person name="Miyazaki K."/>
            <person name="Natsume S."/>
            <person name="Konno N."/>
        </authorList>
    </citation>
    <scope>NUCLEOTIDE SEQUENCE [LARGE SCALE GENOMIC DNA]</scope>
    <source>
        <strain evidence="1 2">NBRC 111202</strain>
    </source>
</reference>
<comment type="caution">
    <text evidence="1">The sequence shown here is derived from an EMBL/GenBank/DDBJ whole genome shotgun (WGS) entry which is preliminary data.</text>
</comment>
<evidence type="ECO:0000313" key="1">
    <source>
        <dbReference type="EMBL" id="GAW04840.1"/>
    </source>
</evidence>